<feature type="chain" id="PRO_5006619112" description="Secreted protein" evidence="1">
    <location>
        <begin position="24"/>
        <end position="90"/>
    </location>
</feature>
<keyword evidence="1" id="KW-0732">Signal</keyword>
<dbReference type="AlphaFoldDB" id="A0A0S3TC57"/>
<reference evidence="2 3" key="1">
    <citation type="journal article" date="2015" name="Sci. Rep.">
        <title>The power of single molecule real-time sequencing technology in the de novo assembly of a eukaryotic genome.</title>
        <authorList>
            <person name="Sakai H."/>
            <person name="Naito K."/>
            <person name="Ogiso-Tanaka E."/>
            <person name="Takahashi Y."/>
            <person name="Iseki K."/>
            <person name="Muto C."/>
            <person name="Satou K."/>
            <person name="Teruya K."/>
            <person name="Shiroma A."/>
            <person name="Shimoji M."/>
            <person name="Hirano T."/>
            <person name="Itoh T."/>
            <person name="Kaga A."/>
            <person name="Tomooka N."/>
        </authorList>
    </citation>
    <scope>NUCLEOTIDE SEQUENCE [LARGE SCALE GENOMIC DNA]</scope>
    <source>
        <strain evidence="3">cv. Shumari</strain>
    </source>
</reference>
<evidence type="ECO:0000256" key="1">
    <source>
        <dbReference type="SAM" id="SignalP"/>
    </source>
</evidence>
<evidence type="ECO:0008006" key="4">
    <source>
        <dbReference type="Google" id="ProtNLM"/>
    </source>
</evidence>
<dbReference type="EMBL" id="AP015044">
    <property type="protein sequence ID" value="BAU02561.1"/>
    <property type="molecule type" value="Genomic_DNA"/>
</dbReference>
<accession>A0A0S3TC57</accession>
<protein>
    <recommendedName>
        <fullName evidence="4">Secreted protein</fullName>
    </recommendedName>
</protein>
<name>A0A0S3TC57_PHAAN</name>
<keyword evidence="3" id="KW-1185">Reference proteome</keyword>
<feature type="non-terminal residue" evidence="2">
    <location>
        <position position="1"/>
    </location>
</feature>
<gene>
    <name evidence="2" type="primary">Vigan.11G211000</name>
    <name evidence="2" type="ORF">VIGAN_11211000</name>
</gene>
<evidence type="ECO:0000313" key="3">
    <source>
        <dbReference type="Proteomes" id="UP000291084"/>
    </source>
</evidence>
<organism evidence="2 3">
    <name type="scientific">Vigna angularis var. angularis</name>
    <dbReference type="NCBI Taxonomy" id="157739"/>
    <lineage>
        <taxon>Eukaryota</taxon>
        <taxon>Viridiplantae</taxon>
        <taxon>Streptophyta</taxon>
        <taxon>Embryophyta</taxon>
        <taxon>Tracheophyta</taxon>
        <taxon>Spermatophyta</taxon>
        <taxon>Magnoliopsida</taxon>
        <taxon>eudicotyledons</taxon>
        <taxon>Gunneridae</taxon>
        <taxon>Pentapetalae</taxon>
        <taxon>rosids</taxon>
        <taxon>fabids</taxon>
        <taxon>Fabales</taxon>
        <taxon>Fabaceae</taxon>
        <taxon>Papilionoideae</taxon>
        <taxon>50 kb inversion clade</taxon>
        <taxon>NPAAA clade</taxon>
        <taxon>indigoferoid/millettioid clade</taxon>
        <taxon>Phaseoleae</taxon>
        <taxon>Vigna</taxon>
    </lineage>
</organism>
<feature type="signal peptide" evidence="1">
    <location>
        <begin position="1"/>
        <end position="23"/>
    </location>
</feature>
<sequence>LAAGSLGFGFCFWFCFSAGGGLASRYGSTSSTWFVGGEGRSFWFIPSAAIFGLGMRGTQAKKNSSILCLLTIDSSLYVCVWNSASRFYSF</sequence>
<evidence type="ECO:0000313" key="2">
    <source>
        <dbReference type="EMBL" id="BAU02561.1"/>
    </source>
</evidence>
<proteinExistence type="predicted"/>
<dbReference type="Proteomes" id="UP000291084">
    <property type="component" value="Chromosome 11"/>
</dbReference>